<dbReference type="Gene3D" id="1.10.4080.10">
    <property type="entry name" value="ADP-ribosylation/Crystallin J1"/>
    <property type="match status" value="2"/>
</dbReference>
<reference evidence="2 3" key="1">
    <citation type="submission" date="2015-07" db="EMBL/GenBank/DDBJ databases">
        <title>The genome of Eufriesea mexicana.</title>
        <authorList>
            <person name="Pan H."/>
            <person name="Kapheim K."/>
        </authorList>
    </citation>
    <scope>NUCLEOTIDE SEQUENCE [LARGE SCALE GENOMIC DNA]</scope>
    <source>
        <strain evidence="2">0111107269</strain>
        <tissue evidence="2">Whole body</tissue>
    </source>
</reference>
<comment type="cofactor">
    <cofactor evidence="1">
        <name>Mg(2+)</name>
        <dbReference type="ChEBI" id="CHEBI:18420"/>
    </cofactor>
    <text evidence="1">Binds 2 magnesium ions per subunit.</text>
</comment>
<dbReference type="InterPro" id="IPR036705">
    <property type="entry name" value="Ribosyl_crysJ1_sf"/>
</dbReference>
<proteinExistence type="predicted"/>
<dbReference type="EMBL" id="KQ769179">
    <property type="protein sequence ID" value="OAD52966.1"/>
    <property type="molecule type" value="Genomic_DNA"/>
</dbReference>
<evidence type="ECO:0000313" key="3">
    <source>
        <dbReference type="Proteomes" id="UP000250275"/>
    </source>
</evidence>
<dbReference type="SUPFAM" id="SSF101478">
    <property type="entry name" value="ADP-ribosylglycohydrolase"/>
    <property type="match status" value="1"/>
</dbReference>
<dbReference type="GO" id="GO:0016787">
    <property type="term" value="F:hydrolase activity"/>
    <property type="evidence" value="ECO:0007669"/>
    <property type="project" value="UniProtKB-KW"/>
</dbReference>
<keyword evidence="1" id="KW-0479">Metal-binding</keyword>
<protein>
    <submittedName>
        <fullName evidence="2">Poly(ADP-ribose) glycohydrolase ARH3</fullName>
    </submittedName>
</protein>
<keyword evidence="3" id="KW-1185">Reference proteome</keyword>
<name>A0A310SDC2_9HYME</name>
<evidence type="ECO:0000256" key="1">
    <source>
        <dbReference type="PIRSR" id="PIRSR605502-1"/>
    </source>
</evidence>
<feature type="binding site" evidence="1">
    <location>
        <position position="164"/>
    </location>
    <ligand>
        <name>Mg(2+)</name>
        <dbReference type="ChEBI" id="CHEBI:18420"/>
        <label>1</label>
    </ligand>
</feature>
<dbReference type="Pfam" id="PF03747">
    <property type="entry name" value="ADP_ribosyl_GH"/>
    <property type="match status" value="1"/>
</dbReference>
<feature type="binding site" evidence="1">
    <location>
        <position position="162"/>
    </location>
    <ligand>
        <name>Mg(2+)</name>
        <dbReference type="ChEBI" id="CHEBI:18420"/>
        <label>1</label>
    </ligand>
</feature>
<evidence type="ECO:0000313" key="2">
    <source>
        <dbReference type="EMBL" id="OAD52966.1"/>
    </source>
</evidence>
<organism evidence="2 3">
    <name type="scientific">Eufriesea mexicana</name>
    <dbReference type="NCBI Taxonomy" id="516756"/>
    <lineage>
        <taxon>Eukaryota</taxon>
        <taxon>Metazoa</taxon>
        <taxon>Ecdysozoa</taxon>
        <taxon>Arthropoda</taxon>
        <taxon>Hexapoda</taxon>
        <taxon>Insecta</taxon>
        <taxon>Pterygota</taxon>
        <taxon>Neoptera</taxon>
        <taxon>Endopterygota</taxon>
        <taxon>Hymenoptera</taxon>
        <taxon>Apocrita</taxon>
        <taxon>Aculeata</taxon>
        <taxon>Apoidea</taxon>
        <taxon>Anthophila</taxon>
        <taxon>Apidae</taxon>
        <taxon>Eufriesea</taxon>
    </lineage>
</organism>
<dbReference type="Proteomes" id="UP000250275">
    <property type="component" value="Unassembled WGS sequence"/>
</dbReference>
<accession>A0A310SDC2</accession>
<dbReference type="AlphaFoldDB" id="A0A310SDC2"/>
<dbReference type="InterPro" id="IPR005502">
    <property type="entry name" value="Ribosyl_crysJ1"/>
</dbReference>
<keyword evidence="2" id="KW-0378">Hydrolase</keyword>
<sequence length="207" mass="23049">MKCSFNFIGTIMQFIDDSAVTYSLAKSLVKQKELDVYDAKQFVENYKESNQSYGMNVVMKKGYTDIVSLAKELFDGQGSSGNVGAFRIASIVSAIYQSLHLNPNEELNTMDFIDDLIHKMDQVGKVPSAIFCFLRAQKPITGIQIENPFRRAIQYAISLGGDIDTISSITGAVAGAFYGEGKILQYCKNSEEFRILEDKLFELSVSQ</sequence>
<feature type="binding site" evidence="1">
    <location>
        <position position="165"/>
    </location>
    <ligand>
        <name>Mg(2+)</name>
        <dbReference type="ChEBI" id="CHEBI:18420"/>
        <label>1</label>
    </ligand>
</feature>
<keyword evidence="1" id="KW-0460">Magnesium</keyword>
<gene>
    <name evidence="2" type="ORF">WN48_11213</name>
</gene>
<dbReference type="GO" id="GO:0046872">
    <property type="term" value="F:metal ion binding"/>
    <property type="evidence" value="ECO:0007669"/>
    <property type="project" value="UniProtKB-KW"/>
</dbReference>